<organism evidence="4 5">
    <name type="scientific">Catellatospora bangladeshensis</name>
    <dbReference type="NCBI Taxonomy" id="310355"/>
    <lineage>
        <taxon>Bacteria</taxon>
        <taxon>Bacillati</taxon>
        <taxon>Actinomycetota</taxon>
        <taxon>Actinomycetes</taxon>
        <taxon>Micromonosporales</taxon>
        <taxon>Micromonosporaceae</taxon>
        <taxon>Catellatospora</taxon>
    </lineage>
</organism>
<comment type="caution">
    <text evidence="4">The sequence shown here is derived from an EMBL/GenBank/DDBJ whole genome shotgun (WGS) entry which is preliminary data.</text>
</comment>
<dbReference type="SUPFAM" id="SSF55729">
    <property type="entry name" value="Acyl-CoA N-acyltransferases (Nat)"/>
    <property type="match status" value="1"/>
</dbReference>
<name>A0A8J3JJL9_9ACTN</name>
<dbReference type="PANTHER" id="PTHR43877:SF2">
    <property type="entry name" value="AMINOALKYLPHOSPHONATE N-ACETYLTRANSFERASE-RELATED"/>
    <property type="match status" value="1"/>
</dbReference>
<evidence type="ECO:0000256" key="1">
    <source>
        <dbReference type="ARBA" id="ARBA00022679"/>
    </source>
</evidence>
<dbReference type="EMBL" id="BONF01000031">
    <property type="protein sequence ID" value="GIF83774.1"/>
    <property type="molecule type" value="Genomic_DNA"/>
</dbReference>
<evidence type="ECO:0000313" key="5">
    <source>
        <dbReference type="Proteomes" id="UP000601223"/>
    </source>
</evidence>
<keyword evidence="1" id="KW-0808">Transferase</keyword>
<gene>
    <name evidence="4" type="ORF">Cba03nite_51230</name>
</gene>
<dbReference type="GO" id="GO:0016747">
    <property type="term" value="F:acyltransferase activity, transferring groups other than amino-acyl groups"/>
    <property type="evidence" value="ECO:0007669"/>
    <property type="project" value="InterPro"/>
</dbReference>
<dbReference type="AlphaFoldDB" id="A0A8J3JJL9"/>
<dbReference type="Gene3D" id="3.40.630.30">
    <property type="match status" value="1"/>
</dbReference>
<keyword evidence="2" id="KW-0012">Acyltransferase</keyword>
<dbReference type="Proteomes" id="UP000601223">
    <property type="component" value="Unassembled WGS sequence"/>
</dbReference>
<dbReference type="InterPro" id="IPR050832">
    <property type="entry name" value="Bact_Acetyltransf"/>
</dbReference>
<feature type="domain" description="N-acetyltransferase" evidence="3">
    <location>
        <begin position="11"/>
        <end position="163"/>
    </location>
</feature>
<dbReference type="PROSITE" id="PS51186">
    <property type="entry name" value="GNAT"/>
    <property type="match status" value="1"/>
</dbReference>
<evidence type="ECO:0000256" key="2">
    <source>
        <dbReference type="ARBA" id="ARBA00023315"/>
    </source>
</evidence>
<dbReference type="PANTHER" id="PTHR43877">
    <property type="entry name" value="AMINOALKYLPHOSPHONATE N-ACETYLTRANSFERASE-RELATED-RELATED"/>
    <property type="match status" value="1"/>
</dbReference>
<dbReference type="InterPro" id="IPR000182">
    <property type="entry name" value="GNAT_dom"/>
</dbReference>
<evidence type="ECO:0000313" key="4">
    <source>
        <dbReference type="EMBL" id="GIF83774.1"/>
    </source>
</evidence>
<proteinExistence type="predicted"/>
<keyword evidence="5" id="KW-1185">Reference proteome</keyword>
<dbReference type="InterPro" id="IPR016181">
    <property type="entry name" value="Acyl_CoA_acyltransferase"/>
</dbReference>
<accession>A0A8J3JJL9</accession>
<protein>
    <submittedName>
        <fullName evidence="4">GNAT family N-acetyltransferase</fullName>
    </submittedName>
</protein>
<dbReference type="Pfam" id="PF00583">
    <property type="entry name" value="Acetyltransf_1"/>
    <property type="match status" value="1"/>
</dbReference>
<reference evidence="4 5" key="1">
    <citation type="submission" date="2021-01" db="EMBL/GenBank/DDBJ databases">
        <title>Whole genome shotgun sequence of Catellatospora bangladeshensis NBRC 107357.</title>
        <authorList>
            <person name="Komaki H."/>
            <person name="Tamura T."/>
        </authorList>
    </citation>
    <scope>NUCLEOTIDE SEQUENCE [LARGE SCALE GENOMIC DNA]</scope>
    <source>
        <strain evidence="4 5">NBRC 107357</strain>
    </source>
</reference>
<sequence>MIGGVSASHPLVVRTREVSDLPACVEALAAVHASGAGYPTRWPADPVAWLTPADIEQGWVAVLGEQVVGQVLLRDSPAHGHNISRLFVSPAAQGAGVAAALLDTAVTWARDRDLPLMLDVTAHAGAAIRLYERTGWRRTGTTVAAWIAPDGSPVDVHRYVLHP</sequence>
<evidence type="ECO:0000259" key="3">
    <source>
        <dbReference type="PROSITE" id="PS51186"/>
    </source>
</evidence>